<evidence type="ECO:0000313" key="6">
    <source>
        <dbReference type="Proteomes" id="UP000182258"/>
    </source>
</evidence>
<keyword evidence="5" id="KW-1185">Reference proteome</keyword>
<dbReference type="OrthoDB" id="9786557at2"/>
<accession>A0A0F5PTR1</accession>
<evidence type="ECO:0000259" key="2">
    <source>
        <dbReference type="Pfam" id="PF08327"/>
    </source>
</evidence>
<name>A0A0F5PTR1_9HYPH</name>
<dbReference type="InterPro" id="IPR013538">
    <property type="entry name" value="ASHA1/2-like_C"/>
</dbReference>
<evidence type="ECO:0000313" key="5">
    <source>
        <dbReference type="Proteomes" id="UP000033519"/>
    </source>
</evidence>
<dbReference type="InterPro" id="IPR023393">
    <property type="entry name" value="START-like_dom_sf"/>
</dbReference>
<dbReference type="Gene3D" id="3.30.530.20">
    <property type="match status" value="1"/>
</dbReference>
<comment type="similarity">
    <text evidence="1">Belongs to the AHA1 family.</text>
</comment>
<evidence type="ECO:0000313" key="4">
    <source>
        <dbReference type="EMBL" id="SFC75708.1"/>
    </source>
</evidence>
<dbReference type="Proteomes" id="UP000182258">
    <property type="component" value="Unassembled WGS sequence"/>
</dbReference>
<dbReference type="STRING" id="728005.SAMN04488059_110123"/>
<dbReference type="EMBL" id="LAPV01000147">
    <property type="protein sequence ID" value="KKC32010.1"/>
    <property type="molecule type" value="Genomic_DNA"/>
</dbReference>
<feature type="domain" description="Activator of Hsp90 ATPase homologue 1/2-like C-terminal" evidence="2">
    <location>
        <begin position="21"/>
        <end position="157"/>
    </location>
</feature>
<dbReference type="SUPFAM" id="SSF55961">
    <property type="entry name" value="Bet v1-like"/>
    <property type="match status" value="1"/>
</dbReference>
<sequence>MSDALPTEDTDRDLVLTRVLNAPRDKVYQCWTQPELIVQWFAPKPWSTPKAVVDLRVGGGNVITMADEAGNEYPNAGQYLEIVPNERLVFTDAFTGDWAPSAKPFFTGVLTFEDAGEGKTKYTAIARHWTAEDAENHKKMGFHEGWGLCAAQLEELAARI</sequence>
<evidence type="ECO:0000256" key="1">
    <source>
        <dbReference type="ARBA" id="ARBA00006817"/>
    </source>
</evidence>
<dbReference type="Pfam" id="PF08327">
    <property type="entry name" value="AHSA1"/>
    <property type="match status" value="1"/>
</dbReference>
<dbReference type="CDD" id="cd08896">
    <property type="entry name" value="SRPBCC_CalC_Aha1-like_3"/>
    <property type="match status" value="1"/>
</dbReference>
<reference evidence="3 5" key="1">
    <citation type="submission" date="2015-03" db="EMBL/GenBank/DDBJ databases">
        <authorList>
            <person name="Lepp D."/>
            <person name="Hassan Y.I."/>
            <person name="Li X.-Z."/>
            <person name="Zhou T."/>
        </authorList>
    </citation>
    <scope>NUCLEOTIDE SEQUENCE [LARGE SCALE GENOMIC DNA]</scope>
    <source>
        <strain evidence="3 5">Cr7-05</strain>
    </source>
</reference>
<organism evidence="4 6">
    <name type="scientific">Devosia psychrophila</name>
    <dbReference type="NCBI Taxonomy" id="728005"/>
    <lineage>
        <taxon>Bacteria</taxon>
        <taxon>Pseudomonadati</taxon>
        <taxon>Pseudomonadota</taxon>
        <taxon>Alphaproteobacteria</taxon>
        <taxon>Hyphomicrobiales</taxon>
        <taxon>Devosiaceae</taxon>
        <taxon>Devosia</taxon>
    </lineage>
</organism>
<evidence type="ECO:0000313" key="3">
    <source>
        <dbReference type="EMBL" id="KKC32010.1"/>
    </source>
</evidence>
<dbReference type="PATRIC" id="fig|728005.3.peg.1571"/>
<dbReference type="AlphaFoldDB" id="A0A0F5PTR1"/>
<gene>
    <name evidence="4" type="ORF">SAMN04488059_110123</name>
    <name evidence="3" type="ORF">WH91_16790</name>
</gene>
<proteinExistence type="inferred from homology"/>
<reference evidence="4 6" key="2">
    <citation type="submission" date="2016-10" db="EMBL/GenBank/DDBJ databases">
        <authorList>
            <person name="de Groot N.N."/>
        </authorList>
    </citation>
    <scope>NUCLEOTIDE SEQUENCE [LARGE SCALE GENOMIC DNA]</scope>
    <source>
        <strain evidence="4 6">CGMCC 1.10210</strain>
    </source>
</reference>
<protein>
    <submittedName>
        <fullName evidence="3">Polyketide cyclase</fullName>
    </submittedName>
    <submittedName>
        <fullName evidence="4">Uncharacterized conserved protein YndB, AHSA1/START domain</fullName>
    </submittedName>
</protein>
<dbReference type="RefSeq" id="WP_046172134.1">
    <property type="nucleotide sequence ID" value="NZ_FOMB01000010.1"/>
</dbReference>
<dbReference type="EMBL" id="FOMB01000010">
    <property type="protein sequence ID" value="SFC75708.1"/>
    <property type="molecule type" value="Genomic_DNA"/>
</dbReference>
<dbReference type="Proteomes" id="UP000033519">
    <property type="component" value="Unassembled WGS sequence"/>
</dbReference>